<name>A0A7R8ZHM9_9CRUS</name>
<dbReference type="Pfam" id="PF02782">
    <property type="entry name" value="FGGY_C"/>
    <property type="match status" value="1"/>
</dbReference>
<dbReference type="OrthoDB" id="203824at2759"/>
<dbReference type="GO" id="GO:0005737">
    <property type="term" value="C:cytoplasm"/>
    <property type="evidence" value="ECO:0007669"/>
    <property type="project" value="TreeGrafter"/>
</dbReference>
<dbReference type="InterPro" id="IPR018485">
    <property type="entry name" value="FGGY_C"/>
</dbReference>
<evidence type="ECO:0000256" key="2">
    <source>
        <dbReference type="ARBA" id="ARBA00022777"/>
    </source>
</evidence>
<protein>
    <submittedName>
        <fullName evidence="3">Uncharacterized protein</fullName>
    </submittedName>
</protein>
<dbReference type="GO" id="GO:0019150">
    <property type="term" value="F:D-ribulokinase activity"/>
    <property type="evidence" value="ECO:0007669"/>
    <property type="project" value="TreeGrafter"/>
</dbReference>
<sequence length="375" mass="40979">MFIGVDVGSRSIRVALFDTEGRKRKHAERDITVHHPAVELYEQSSDEIWTSCCELLSELTEDIDKSSLRGIGFTGTCSLVISSRERATELEGSGCDIIMWLDHRAMQEAEEINASGHPLLDFVGGKVSLEMQMPKLLWLKRNRPEVYQRADYFFDLPDYMTWRATQNSARQGKWNHPGEGKTWDKDFLNAIGLEELADGKKIGITILPPGTPIPQGISAAMASQTKLPVGLPVGASLIDAHAGALGLLSCIPKGLPNFEVDEKLLVIAGTSACHMALRRDPSRVPGVWGPQGGSILQGYFTHEGGISAAGEFLSRLLASHPGGNELIQTHSESGAHAVLCKEIERMDASATRDIHVWPDVHGNRSPLADPRMKGM</sequence>
<reference evidence="3" key="1">
    <citation type="submission" date="2020-11" db="EMBL/GenBank/DDBJ databases">
        <authorList>
            <person name="Tran Van P."/>
        </authorList>
    </citation>
    <scope>NUCLEOTIDE SEQUENCE</scope>
</reference>
<evidence type="ECO:0000256" key="1">
    <source>
        <dbReference type="ARBA" id="ARBA00022679"/>
    </source>
</evidence>
<dbReference type="AlphaFoldDB" id="A0A7R8ZHM9"/>
<evidence type="ECO:0000313" key="3">
    <source>
        <dbReference type="EMBL" id="CAD7224077.1"/>
    </source>
</evidence>
<dbReference type="InterPro" id="IPR018484">
    <property type="entry name" value="FGGY_N"/>
</dbReference>
<dbReference type="PANTHER" id="PTHR43435:SF4">
    <property type="entry name" value="FGGY CARBOHYDRATE KINASE DOMAIN-CONTAINING PROTEIN"/>
    <property type="match status" value="1"/>
</dbReference>
<keyword evidence="1" id="KW-0808">Transferase</keyword>
<dbReference type="EMBL" id="OB660304">
    <property type="protein sequence ID" value="CAD7224077.1"/>
    <property type="molecule type" value="Genomic_DNA"/>
</dbReference>
<feature type="non-terminal residue" evidence="3">
    <location>
        <position position="1"/>
    </location>
</feature>
<organism evidence="3">
    <name type="scientific">Cyprideis torosa</name>
    <dbReference type="NCBI Taxonomy" id="163714"/>
    <lineage>
        <taxon>Eukaryota</taxon>
        <taxon>Metazoa</taxon>
        <taxon>Ecdysozoa</taxon>
        <taxon>Arthropoda</taxon>
        <taxon>Crustacea</taxon>
        <taxon>Oligostraca</taxon>
        <taxon>Ostracoda</taxon>
        <taxon>Podocopa</taxon>
        <taxon>Podocopida</taxon>
        <taxon>Cytherocopina</taxon>
        <taxon>Cytheroidea</taxon>
        <taxon>Cytherideidae</taxon>
        <taxon>Cyprideis</taxon>
    </lineage>
</organism>
<keyword evidence="2" id="KW-0418">Kinase</keyword>
<dbReference type="Gene3D" id="3.30.420.40">
    <property type="match status" value="1"/>
</dbReference>
<dbReference type="SUPFAM" id="SSF53067">
    <property type="entry name" value="Actin-like ATPase domain"/>
    <property type="match status" value="2"/>
</dbReference>
<dbReference type="Gene3D" id="1.20.58.2240">
    <property type="match status" value="1"/>
</dbReference>
<dbReference type="Pfam" id="PF00370">
    <property type="entry name" value="FGGY_N"/>
    <property type="match status" value="1"/>
</dbReference>
<dbReference type="InterPro" id="IPR043129">
    <property type="entry name" value="ATPase_NBD"/>
</dbReference>
<proteinExistence type="predicted"/>
<dbReference type="PANTHER" id="PTHR43435">
    <property type="entry name" value="RIBULOKINASE"/>
    <property type="match status" value="1"/>
</dbReference>
<dbReference type="GO" id="GO:0019321">
    <property type="term" value="P:pentose metabolic process"/>
    <property type="evidence" value="ECO:0007669"/>
    <property type="project" value="TreeGrafter"/>
</dbReference>
<gene>
    <name evidence="3" type="ORF">CTOB1V02_LOCUS2047</name>
</gene>
<accession>A0A7R8ZHM9</accession>